<dbReference type="PRINTS" id="PR00411">
    <property type="entry name" value="PNDRDTASEI"/>
</dbReference>
<keyword evidence="3 13" id="KW-0285">Flavoprotein</keyword>
<keyword evidence="5 14" id="KW-0521">NADP</keyword>
<evidence type="ECO:0000256" key="6">
    <source>
        <dbReference type="ARBA" id="ARBA00023002"/>
    </source>
</evidence>
<reference evidence="20 21" key="4">
    <citation type="submission" date="2025-04" db="UniProtKB">
        <authorList>
            <consortium name="RefSeq"/>
        </authorList>
    </citation>
    <scope>IDENTIFICATION</scope>
    <source>
        <tissue evidence="20 21">Leaf</tissue>
    </source>
</reference>
<accession>A0A218XHR2</accession>
<feature type="binding site" evidence="11">
    <location>
        <position position="335"/>
    </location>
    <ligand>
        <name>FAD</name>
        <dbReference type="ChEBI" id="CHEBI:57692"/>
    </ligand>
</feature>
<keyword evidence="6 13" id="KW-0560">Oxidoreductase</keyword>
<dbReference type="SUPFAM" id="SSF51905">
    <property type="entry name" value="FAD/NAD(P)-binding domain"/>
    <property type="match status" value="1"/>
</dbReference>
<dbReference type="PANTHER" id="PTHR42737:SF2">
    <property type="entry name" value="GLUTATHIONE REDUCTASE"/>
    <property type="match status" value="1"/>
</dbReference>
<dbReference type="PANTHER" id="PTHR42737">
    <property type="entry name" value="GLUTATHIONE REDUCTASE"/>
    <property type="match status" value="1"/>
</dbReference>
<dbReference type="Gene3D" id="3.50.50.60">
    <property type="entry name" value="FAD/NAD(P)-binding domain"/>
    <property type="match status" value="2"/>
</dbReference>
<evidence type="ECO:0000256" key="7">
    <source>
        <dbReference type="ARBA" id="ARBA00023157"/>
    </source>
</evidence>
<dbReference type="EMBL" id="MTKT01001770">
    <property type="protein sequence ID" value="OWM84266.1"/>
    <property type="molecule type" value="Genomic_DNA"/>
</dbReference>
<dbReference type="FunFam" id="3.50.50.60:FF:000051">
    <property type="entry name" value="Glutathione reductase"/>
    <property type="match status" value="1"/>
</dbReference>
<evidence type="ECO:0000256" key="10">
    <source>
        <dbReference type="PIRSR" id="PIRSR000350-2"/>
    </source>
</evidence>
<feature type="disulfide bond" description="Redox-active" evidence="12">
    <location>
        <begin position="70"/>
        <end position="75"/>
    </location>
</feature>
<evidence type="ECO:0000313" key="20">
    <source>
        <dbReference type="RefSeq" id="XP_031381584.1"/>
    </source>
</evidence>
<dbReference type="NCBIfam" id="NF004776">
    <property type="entry name" value="PRK06116.1"/>
    <property type="match status" value="1"/>
</dbReference>
<dbReference type="NCBIfam" id="TIGR01424">
    <property type="entry name" value="gluta_reduc_2"/>
    <property type="match status" value="1"/>
</dbReference>
<evidence type="ECO:0000256" key="2">
    <source>
        <dbReference type="ARBA" id="ARBA00011738"/>
    </source>
</evidence>
<dbReference type="InterPro" id="IPR023753">
    <property type="entry name" value="FAD/NAD-binding_dom"/>
</dbReference>
<protein>
    <recommendedName>
        <fullName evidence="14">Glutathione reductase</fullName>
        <shortName evidence="14">GRase</shortName>
        <ecNumber evidence="14">1.8.1.7</ecNumber>
    </recommendedName>
</protein>
<evidence type="ECO:0000256" key="4">
    <source>
        <dbReference type="ARBA" id="ARBA00022827"/>
    </source>
</evidence>
<keyword evidence="8 13" id="KW-0676">Redox-active center</keyword>
<keyword evidence="11" id="KW-0520">NAD</keyword>
<reference evidence="17" key="2">
    <citation type="submission" date="2017-06" db="EMBL/GenBank/DDBJ databases">
        <title>The pomegranate genome and the genomics of punicalagin biosynthesis.</title>
        <authorList>
            <person name="Xu C."/>
        </authorList>
    </citation>
    <scope>NUCLEOTIDE SEQUENCE [LARGE SCALE GENOMIC DNA]</scope>
    <source>
        <tissue evidence="17">Fresh leaf</tissue>
    </source>
</reference>
<dbReference type="InterPro" id="IPR001100">
    <property type="entry name" value="Pyr_nuc-diS_OxRdtase"/>
</dbReference>
<dbReference type="SUPFAM" id="SSF55424">
    <property type="entry name" value="FAD/NAD-linked reductases, dimerisation (C-terminal) domain"/>
    <property type="match status" value="1"/>
</dbReference>
<feature type="domain" description="FAD/NAD(P)-binding" evidence="16">
    <location>
        <begin position="23"/>
        <end position="350"/>
    </location>
</feature>
<name>A0A218XHR2_PUNGR</name>
<evidence type="ECO:0000259" key="16">
    <source>
        <dbReference type="Pfam" id="PF07992"/>
    </source>
</evidence>
<evidence type="ECO:0000256" key="14">
    <source>
        <dbReference type="RuleBase" id="RU365040"/>
    </source>
</evidence>
<keyword evidence="4 11" id="KW-0274">FAD</keyword>
<dbReference type="InterPro" id="IPR016156">
    <property type="entry name" value="FAD/NAD-linked_Rdtase_dimer_sf"/>
</dbReference>
<feature type="domain" description="Pyridine nucleotide-disulphide oxidoreductase dimerisation" evidence="15">
    <location>
        <begin position="370"/>
        <end position="479"/>
    </location>
</feature>
<dbReference type="RefSeq" id="XP_031381585.1">
    <property type="nucleotide sequence ID" value="XM_031525725.1"/>
</dbReference>
<feature type="active site" description="Proton acceptor" evidence="10">
    <location>
        <position position="469"/>
    </location>
</feature>
<dbReference type="FunFam" id="3.30.390.30:FF:000008">
    <property type="entry name" value="Glutathione reductase"/>
    <property type="match status" value="1"/>
</dbReference>
<dbReference type="GO" id="GO:0045454">
    <property type="term" value="P:cell redox homeostasis"/>
    <property type="evidence" value="ECO:0007669"/>
    <property type="project" value="InterPro"/>
</dbReference>
<dbReference type="Gene3D" id="3.30.390.30">
    <property type="match status" value="1"/>
</dbReference>
<dbReference type="Proteomes" id="UP000197138">
    <property type="component" value="Unassembled WGS sequence"/>
</dbReference>
<dbReference type="InterPro" id="IPR004099">
    <property type="entry name" value="Pyr_nucl-diS_OxRdtase_dimer"/>
</dbReference>
<feature type="binding site" evidence="11">
    <location>
        <position position="143"/>
    </location>
    <ligand>
        <name>FAD</name>
        <dbReference type="ChEBI" id="CHEBI:57692"/>
    </ligand>
</feature>
<reference evidence="19" key="3">
    <citation type="journal article" date="2020" name="Plant Biotechnol. J.">
        <title>The pomegranate (Punica granatum L.) draft genome dissects genetic divergence between soft- and hard-seeded cultivars.</title>
        <authorList>
            <person name="Luo X."/>
            <person name="Li H."/>
            <person name="Wu Z."/>
            <person name="Yao W."/>
            <person name="Zhao P."/>
            <person name="Cao D."/>
            <person name="Yu H."/>
            <person name="Li K."/>
            <person name="Poudel K."/>
            <person name="Zhao D."/>
            <person name="Zhang F."/>
            <person name="Xia X."/>
            <person name="Chen L."/>
            <person name="Wang Q."/>
            <person name="Jing D."/>
            <person name="Cao S."/>
        </authorList>
    </citation>
    <scope>NUCLEOTIDE SEQUENCE [LARGE SCALE GENOMIC DNA]</scope>
</reference>
<dbReference type="RefSeq" id="XP_031381584.1">
    <property type="nucleotide sequence ID" value="XM_031525724.1"/>
</dbReference>
<proteinExistence type="inferred from homology"/>
<comment type="similarity">
    <text evidence="1 13">Belongs to the class-I pyridine nucleotide-disulfide oxidoreductase family.</text>
</comment>
<keyword evidence="19" id="KW-1185">Reference proteome</keyword>
<dbReference type="GeneID" id="116196142"/>
<dbReference type="InterPro" id="IPR046952">
    <property type="entry name" value="GSHR/TRXR-like"/>
</dbReference>
<dbReference type="OrthoDB" id="5956163at2759"/>
<evidence type="ECO:0000256" key="11">
    <source>
        <dbReference type="PIRSR" id="PIRSR000350-3"/>
    </source>
</evidence>
<evidence type="ECO:0000256" key="8">
    <source>
        <dbReference type="ARBA" id="ARBA00023284"/>
    </source>
</evidence>
<dbReference type="Pfam" id="PF07992">
    <property type="entry name" value="Pyr_redox_2"/>
    <property type="match status" value="1"/>
</dbReference>
<dbReference type="PIRSF" id="PIRSF000350">
    <property type="entry name" value="Mercury_reductase_MerA"/>
    <property type="match status" value="1"/>
</dbReference>
<dbReference type="GO" id="GO:0005739">
    <property type="term" value="C:mitochondrion"/>
    <property type="evidence" value="ECO:0007669"/>
    <property type="project" value="TreeGrafter"/>
</dbReference>
<evidence type="ECO:0000313" key="19">
    <source>
        <dbReference type="Proteomes" id="UP000515151"/>
    </source>
</evidence>
<dbReference type="InterPro" id="IPR006324">
    <property type="entry name" value="GSHR"/>
</dbReference>
<evidence type="ECO:0000256" key="13">
    <source>
        <dbReference type="RuleBase" id="RU003691"/>
    </source>
</evidence>
<dbReference type="GO" id="GO:0005829">
    <property type="term" value="C:cytosol"/>
    <property type="evidence" value="ECO:0007669"/>
    <property type="project" value="TreeGrafter"/>
</dbReference>
<dbReference type="Proteomes" id="UP000515151">
    <property type="component" value="Chromosome 2"/>
</dbReference>
<comment type="subunit">
    <text evidence="2">Homodimer.</text>
</comment>
<dbReference type="GO" id="GO:0050660">
    <property type="term" value="F:flavin adenine dinucleotide binding"/>
    <property type="evidence" value="ECO:0007669"/>
    <property type="project" value="InterPro"/>
</dbReference>
<dbReference type="GO" id="GO:0034599">
    <property type="term" value="P:cellular response to oxidative stress"/>
    <property type="evidence" value="ECO:0007669"/>
    <property type="project" value="TreeGrafter"/>
</dbReference>
<dbReference type="PROSITE" id="PS00076">
    <property type="entry name" value="PYRIDINE_REDOX_1"/>
    <property type="match status" value="1"/>
</dbReference>
<comment type="function">
    <text evidence="14">Catalyzes the reduction of glutathione disulfide (GSSG) to reduced glutathione (GSH).</text>
</comment>
<keyword evidence="7" id="KW-1015">Disulfide bond</keyword>
<feature type="binding site" evidence="11">
    <location>
        <begin position="207"/>
        <end position="214"/>
    </location>
    <ligand>
        <name>NAD(+)</name>
        <dbReference type="ChEBI" id="CHEBI:57540"/>
    </ligand>
</feature>
<keyword evidence="11" id="KW-0547">Nucleotide-binding</keyword>
<feature type="binding site" evidence="11">
    <location>
        <position position="294"/>
    </location>
    <ligand>
        <name>NAD(+)</name>
        <dbReference type="ChEBI" id="CHEBI:57540"/>
    </ligand>
</feature>
<dbReference type="AlphaFoldDB" id="A0A218XHR2"/>
<dbReference type="PRINTS" id="PR00368">
    <property type="entry name" value="FADPNR"/>
</dbReference>
<evidence type="ECO:0000256" key="1">
    <source>
        <dbReference type="ARBA" id="ARBA00007532"/>
    </source>
</evidence>
<dbReference type="EC" id="1.8.1.7" evidence="14"/>
<evidence type="ECO:0000256" key="12">
    <source>
        <dbReference type="PIRSR" id="PIRSR000350-4"/>
    </source>
</evidence>
<evidence type="ECO:0000259" key="15">
    <source>
        <dbReference type="Pfam" id="PF02852"/>
    </source>
</evidence>
<dbReference type="GO" id="GO:0004362">
    <property type="term" value="F:glutathione-disulfide reductase (NADPH) activity"/>
    <property type="evidence" value="ECO:0007669"/>
    <property type="project" value="UniProtKB-EC"/>
</dbReference>
<dbReference type="GO" id="GO:0006749">
    <property type="term" value="P:glutathione metabolic process"/>
    <property type="evidence" value="ECO:0007669"/>
    <property type="project" value="InterPro"/>
</dbReference>
<reference evidence="18" key="1">
    <citation type="journal article" date="2017" name="Plant J.">
        <title>The pomegranate (Punica granatum L.) genome and the genomics of punicalagin biosynthesis.</title>
        <authorList>
            <person name="Qin G."/>
            <person name="Xu C."/>
            <person name="Ming R."/>
            <person name="Tang H."/>
            <person name="Guyot R."/>
            <person name="Kramer E.M."/>
            <person name="Hu Y."/>
            <person name="Yi X."/>
            <person name="Qi Y."/>
            <person name="Xu X."/>
            <person name="Gao Z."/>
            <person name="Pan H."/>
            <person name="Jian J."/>
            <person name="Tian Y."/>
            <person name="Yue Z."/>
            <person name="Xu Y."/>
        </authorList>
    </citation>
    <scope>NUCLEOTIDE SEQUENCE [LARGE SCALE GENOMIC DNA]</scope>
    <source>
        <strain evidence="18">cv. Dabenzi</strain>
    </source>
</reference>
<gene>
    <name evidence="20 21" type="primary">LOC116196142</name>
    <name evidence="17" type="ORF">CDL15_Pgr011651</name>
</gene>
<organism evidence="17 18">
    <name type="scientific">Punica granatum</name>
    <name type="common">Pomegranate</name>
    <dbReference type="NCBI Taxonomy" id="22663"/>
    <lineage>
        <taxon>Eukaryota</taxon>
        <taxon>Viridiplantae</taxon>
        <taxon>Streptophyta</taxon>
        <taxon>Embryophyta</taxon>
        <taxon>Tracheophyta</taxon>
        <taxon>Spermatophyta</taxon>
        <taxon>Magnoliopsida</taxon>
        <taxon>eudicotyledons</taxon>
        <taxon>Gunneridae</taxon>
        <taxon>Pentapetalae</taxon>
        <taxon>rosids</taxon>
        <taxon>malvids</taxon>
        <taxon>Myrtales</taxon>
        <taxon>Lythraceae</taxon>
        <taxon>Punica</taxon>
    </lineage>
</organism>
<dbReference type="Pfam" id="PF02852">
    <property type="entry name" value="Pyr_redox_dim"/>
    <property type="match status" value="1"/>
</dbReference>
<comment type="catalytic activity">
    <reaction evidence="9 14">
        <text>2 glutathione + NADP(+) = glutathione disulfide + NADPH + H(+)</text>
        <dbReference type="Rhea" id="RHEA:11740"/>
        <dbReference type="ChEBI" id="CHEBI:15378"/>
        <dbReference type="ChEBI" id="CHEBI:57783"/>
        <dbReference type="ChEBI" id="CHEBI:57925"/>
        <dbReference type="ChEBI" id="CHEBI:58297"/>
        <dbReference type="ChEBI" id="CHEBI:58349"/>
        <dbReference type="EC" id="1.8.1.7"/>
    </reaction>
</comment>
<evidence type="ECO:0000256" key="3">
    <source>
        <dbReference type="ARBA" id="ARBA00022630"/>
    </source>
</evidence>
<sequence length="494" mass="53489">MSRKMLIDGETNRTNEEGIHYDFDLFVIGAGSGGVRAARFSANYGAKVGICELPFHPISSEVIGGVGGTCVIRGCVPKKILVYGAAFGGELEDARNYGWELNEKVDFNWKKLLHKKTEEITRLNGIYKRMLGNAGVKLFEGEGKIVDPNEVEVTQLDGTKLCYSAKHILIATGGRAQRPPIPGQELGITSDEALSLEELPKRAVVLGGGYIAVEFASIWRGMGATVDLFFRKELPLRGFDDEMRAVVARNLEGRGINLHPRTNLSELIKTADGIKVVTEHGEELMADVVLFATGRTPNTKRLNLSAVGVATDEIGAIKVDEYSRSNVPSIWAVGDVTNRINLTPVALMEGTCFAKTIFGGQPTKLDYSYVPCAVFSIPPLSVVGLSEEHAIEQVNGEILIFTSTFNPMKNTISGRQEKTVMKLVVEAETEKVLGASMCGPDAPEIMQGIAVALKCGATKAQFDSTVGIHPSAAEEFVTMRSVTRRVNGKPKTNL</sequence>
<dbReference type="InterPro" id="IPR012999">
    <property type="entry name" value="Pyr_OxRdtase_I_AS"/>
</dbReference>
<dbReference type="InterPro" id="IPR036188">
    <property type="entry name" value="FAD/NAD-bd_sf"/>
</dbReference>
<evidence type="ECO:0000313" key="17">
    <source>
        <dbReference type="EMBL" id="OWM84266.1"/>
    </source>
</evidence>
<evidence type="ECO:0000256" key="9">
    <source>
        <dbReference type="ARBA" id="ARBA00049142"/>
    </source>
</evidence>
<dbReference type="GO" id="GO:0050661">
    <property type="term" value="F:NADP binding"/>
    <property type="evidence" value="ECO:0007669"/>
    <property type="project" value="InterPro"/>
</dbReference>
<evidence type="ECO:0000313" key="18">
    <source>
        <dbReference type="Proteomes" id="UP000197138"/>
    </source>
</evidence>
<evidence type="ECO:0000313" key="21">
    <source>
        <dbReference type="RefSeq" id="XP_031381585.1"/>
    </source>
</evidence>
<evidence type="ECO:0000256" key="5">
    <source>
        <dbReference type="ARBA" id="ARBA00022857"/>
    </source>
</evidence>
<feature type="binding site" evidence="11">
    <location>
        <position position="79"/>
    </location>
    <ligand>
        <name>FAD</name>
        <dbReference type="ChEBI" id="CHEBI:57692"/>
    </ligand>
</feature>
<comment type="cofactor">
    <cofactor evidence="11">
        <name>FAD</name>
        <dbReference type="ChEBI" id="CHEBI:57692"/>
    </cofactor>
    <text evidence="11">Binds 1 FAD per subunit.</text>
</comment>